<dbReference type="AlphaFoldDB" id="A0A7W5DQR8"/>
<feature type="domain" description="Glycoside hydrolase family 2 immunoglobulin-like beta-sandwich" evidence="12">
    <location>
        <begin position="221"/>
        <end position="311"/>
    </location>
</feature>
<dbReference type="Gene3D" id="2.60.120.260">
    <property type="entry name" value="Galactose-binding domain-like"/>
    <property type="match status" value="1"/>
</dbReference>
<feature type="domain" description="Beta-galactosidase" evidence="15">
    <location>
        <begin position="581"/>
        <end position="638"/>
    </location>
</feature>
<comment type="cofactor">
    <cofactor evidence="2">
        <name>Ca(2+)</name>
        <dbReference type="ChEBI" id="CHEBI:29108"/>
    </cofactor>
</comment>
<dbReference type="Pfam" id="PF02836">
    <property type="entry name" value="Glyco_hydro_2_C"/>
    <property type="match status" value="1"/>
</dbReference>
<dbReference type="GO" id="GO:0004565">
    <property type="term" value="F:beta-galactosidase activity"/>
    <property type="evidence" value="ECO:0007669"/>
    <property type="project" value="UniProtKB-EC"/>
</dbReference>
<feature type="domain" description="Glycoside hydrolase family 2 catalytic" evidence="13">
    <location>
        <begin position="319"/>
        <end position="531"/>
    </location>
</feature>
<proteinExistence type="inferred from homology"/>
<dbReference type="Gene3D" id="2.70.98.10">
    <property type="match status" value="1"/>
</dbReference>
<evidence type="ECO:0000256" key="3">
    <source>
        <dbReference type="ARBA" id="ARBA00006067"/>
    </source>
</evidence>
<evidence type="ECO:0000313" key="17">
    <source>
        <dbReference type="Proteomes" id="UP000544222"/>
    </source>
</evidence>
<dbReference type="GO" id="GO:0009341">
    <property type="term" value="C:beta-galactosidase complex"/>
    <property type="evidence" value="ECO:0007669"/>
    <property type="project" value="TreeGrafter"/>
</dbReference>
<dbReference type="SUPFAM" id="SSF74650">
    <property type="entry name" value="Galactose mutarotase-like"/>
    <property type="match status" value="1"/>
</dbReference>
<dbReference type="Proteomes" id="UP000544222">
    <property type="component" value="Unassembled WGS sequence"/>
</dbReference>
<evidence type="ECO:0000259" key="14">
    <source>
        <dbReference type="Pfam" id="PF02837"/>
    </source>
</evidence>
<dbReference type="InterPro" id="IPR013783">
    <property type="entry name" value="Ig-like_fold"/>
</dbReference>
<comment type="similarity">
    <text evidence="3">Belongs to the peptidase C25 family.</text>
</comment>
<dbReference type="InterPro" id="IPR006101">
    <property type="entry name" value="Glyco_hydro_2"/>
</dbReference>
<keyword evidence="8" id="KW-0378">Hydrolase</keyword>
<keyword evidence="7" id="KW-0645">Protease</keyword>
<gene>
    <name evidence="16" type="ORF">FHX64_001183</name>
</gene>
<keyword evidence="9" id="KW-0788">Thiol protease</keyword>
<evidence type="ECO:0000256" key="5">
    <source>
        <dbReference type="ARBA" id="ARBA00011245"/>
    </source>
</evidence>
<evidence type="ECO:0000313" key="16">
    <source>
        <dbReference type="EMBL" id="MBB3187020.1"/>
    </source>
</evidence>
<comment type="subunit">
    <text evidence="5">Monomer.</text>
</comment>
<dbReference type="PANTHER" id="PTHR46323:SF2">
    <property type="entry name" value="BETA-GALACTOSIDASE"/>
    <property type="match status" value="1"/>
</dbReference>
<dbReference type="InterPro" id="IPR036156">
    <property type="entry name" value="Beta-gal/glucu_dom_sf"/>
</dbReference>
<dbReference type="GO" id="GO:0030246">
    <property type="term" value="F:carbohydrate binding"/>
    <property type="evidence" value="ECO:0007669"/>
    <property type="project" value="InterPro"/>
</dbReference>
<dbReference type="PRINTS" id="PR00132">
    <property type="entry name" value="GLHYDRLASE2"/>
</dbReference>
<dbReference type="InterPro" id="IPR011013">
    <property type="entry name" value="Gal_mutarotase_sf_dom"/>
</dbReference>
<dbReference type="InterPro" id="IPR006104">
    <property type="entry name" value="Glyco_hydro_2_N"/>
</dbReference>
<dbReference type="InterPro" id="IPR008979">
    <property type="entry name" value="Galactose-bd-like_sf"/>
</dbReference>
<evidence type="ECO:0000256" key="10">
    <source>
        <dbReference type="ARBA" id="ARBA00022837"/>
    </source>
</evidence>
<sequence>MSKQSLLSLFFISVFLLNIVHVHARKHETALPASSTSTEIQYLSGHGPEDAVSWDFFCTKGRNSGKWTTIKVPSCWELQGFGTYQYGLPFYGKANPPGIANEQGLYKYKFKVPANWEGRIIRIVFEGVMTDCSVKINGRKCIKLHQGGFYRFKSQDISGLLSFGNKENLLEVTVSKESSDPNVNLAERRADYWNFGGIFRPVFLESMPAQYIDRTAINALANGHFSADVYFGYALNSDFNVRAQLTDVQGHDIGHYVDVPVRGGADHVQIDTCYSNIKTWTPETPNLYYIKLSLMQGDTVRHVVKVRFGFRTIEVRPHDGLYINGQKVLVKGICRHSFRPATGRTLSRKDNYDDVKLIKEMNMNAVRLSHYPSDPAFLDACDELGLYVMVELGGWHGKYDTTVGRKLVREMVTRDENHPCVTWWSNGNEGGWNTELDGEFKQLDPQQRPVIHPSGDFDGFETMHYRSYGQTEAYLRKPDIFMPTEFLHGLYDGGLGAGLSDYWKIMRKAPRCAGGFLWGFTDQGVVRTDENGRIDCVGSYAPDGILGPHHEKEGSFFTVKQIWSPVQIENKTLPKDFNGVFTVDNWYDFTNLKNCTFTWKLAKLPFMQPKEIIASGQIESPNVAPHGSGFLKANLPANWRDADVLYLTATDPFGKELWTWSWTWKKSTDFYSFGGKSGSTLNAKEDSTTLVVTTDSDQLTFSRSTGELMHVVHNGKLLSFGNGPRFTAALRGDRSLDGYFNTDDKDAIAKDRIYYDISDTSQLTQLTYKTYPDSIVVNAVYFGELKQAHWVIFRDGNIRLDYQYKYDGVVELMGIKFDFPENKVLSKQWLGNGPYRVWQNRILGTTFSDWKCKYNDPIPGESFVYPEFKGFFYNWKWITFNTKEGDFSIGNDDPNSYIGVYTPKDGRDAQLYTFPKTGISILKVIPAVRNKVNGTDLIGPSSQPKWVHGIQKGSLYFKF</sequence>
<dbReference type="InterPro" id="IPR014718">
    <property type="entry name" value="GH-type_carb-bd"/>
</dbReference>
<dbReference type="PANTHER" id="PTHR46323">
    <property type="entry name" value="BETA-GALACTOSIDASE"/>
    <property type="match status" value="1"/>
</dbReference>
<dbReference type="SUPFAM" id="SSF49785">
    <property type="entry name" value="Galactose-binding domain-like"/>
    <property type="match status" value="1"/>
</dbReference>
<organism evidence="16 17">
    <name type="scientific">Microbacter margulisiae</name>
    <dbReference type="NCBI Taxonomy" id="1350067"/>
    <lineage>
        <taxon>Bacteria</taxon>
        <taxon>Pseudomonadati</taxon>
        <taxon>Bacteroidota</taxon>
        <taxon>Bacteroidia</taxon>
        <taxon>Bacteroidales</taxon>
        <taxon>Porphyromonadaceae</taxon>
        <taxon>Microbacter</taxon>
    </lineage>
</organism>
<comment type="caution">
    <text evidence="16">The sequence shown here is derived from an EMBL/GenBank/DDBJ whole genome shotgun (WGS) entry which is preliminary data.</text>
</comment>
<dbReference type="InterPro" id="IPR017853">
    <property type="entry name" value="GH"/>
</dbReference>
<evidence type="ECO:0000256" key="7">
    <source>
        <dbReference type="ARBA" id="ARBA00022670"/>
    </source>
</evidence>
<comment type="similarity">
    <text evidence="4">Belongs to the glycosyl hydrolase 2 family.</text>
</comment>
<keyword evidence="10" id="KW-0106">Calcium</keyword>
<dbReference type="RefSeq" id="WP_183412835.1">
    <property type="nucleotide sequence ID" value="NZ_JACHYB010000001.1"/>
</dbReference>
<dbReference type="Pfam" id="PF02837">
    <property type="entry name" value="Glyco_hydro_2_N"/>
    <property type="match status" value="1"/>
</dbReference>
<evidence type="ECO:0000256" key="2">
    <source>
        <dbReference type="ARBA" id="ARBA00001913"/>
    </source>
</evidence>
<feature type="domain" description="Glycosyl hydrolases family 2 sugar binding" evidence="14">
    <location>
        <begin position="68"/>
        <end position="208"/>
    </location>
</feature>
<dbReference type="SUPFAM" id="SSF49303">
    <property type="entry name" value="beta-Galactosidase/glucuronidase domain"/>
    <property type="match status" value="2"/>
</dbReference>
<dbReference type="GO" id="GO:0005990">
    <property type="term" value="P:lactose catabolic process"/>
    <property type="evidence" value="ECO:0007669"/>
    <property type="project" value="TreeGrafter"/>
</dbReference>
<evidence type="ECO:0000256" key="1">
    <source>
        <dbReference type="ARBA" id="ARBA00001412"/>
    </source>
</evidence>
<comment type="catalytic activity">
    <reaction evidence="1">
        <text>Hydrolysis of terminal non-reducing beta-D-galactose residues in beta-D-galactosides.</text>
        <dbReference type="EC" id="3.2.1.23"/>
    </reaction>
</comment>
<evidence type="ECO:0000256" key="8">
    <source>
        <dbReference type="ARBA" id="ARBA00022801"/>
    </source>
</evidence>
<dbReference type="EMBL" id="JACHYB010000001">
    <property type="protein sequence ID" value="MBB3187020.1"/>
    <property type="molecule type" value="Genomic_DNA"/>
</dbReference>
<evidence type="ECO:0000256" key="11">
    <source>
        <dbReference type="ARBA" id="ARBA00023295"/>
    </source>
</evidence>
<dbReference type="InterPro" id="IPR050347">
    <property type="entry name" value="Bact_Beta-galactosidase"/>
</dbReference>
<dbReference type="InterPro" id="IPR032312">
    <property type="entry name" value="LacZ_4"/>
</dbReference>
<dbReference type="GO" id="GO:0008234">
    <property type="term" value="F:cysteine-type peptidase activity"/>
    <property type="evidence" value="ECO:0007669"/>
    <property type="project" value="UniProtKB-KW"/>
</dbReference>
<evidence type="ECO:0000259" key="12">
    <source>
        <dbReference type="Pfam" id="PF00703"/>
    </source>
</evidence>
<dbReference type="SUPFAM" id="SSF51445">
    <property type="entry name" value="(Trans)glycosidases"/>
    <property type="match status" value="1"/>
</dbReference>
<reference evidence="16 17" key="1">
    <citation type="submission" date="2020-08" db="EMBL/GenBank/DDBJ databases">
        <title>Genomic Encyclopedia of Type Strains, Phase IV (KMG-IV): sequencing the most valuable type-strain genomes for metagenomic binning, comparative biology and taxonomic classification.</title>
        <authorList>
            <person name="Goeker M."/>
        </authorList>
    </citation>
    <scope>NUCLEOTIDE SEQUENCE [LARGE SCALE GENOMIC DNA]</scope>
    <source>
        <strain evidence="16 17">DSM 27471</strain>
    </source>
</reference>
<evidence type="ECO:0000256" key="9">
    <source>
        <dbReference type="ARBA" id="ARBA00022807"/>
    </source>
</evidence>
<dbReference type="Pfam" id="PF00703">
    <property type="entry name" value="Glyco_hydro_2"/>
    <property type="match status" value="1"/>
</dbReference>
<accession>A0A7W5DQR8</accession>
<evidence type="ECO:0000259" key="15">
    <source>
        <dbReference type="Pfam" id="PF16353"/>
    </source>
</evidence>
<name>A0A7W5DQR8_9PORP</name>
<evidence type="ECO:0000256" key="4">
    <source>
        <dbReference type="ARBA" id="ARBA00007401"/>
    </source>
</evidence>
<dbReference type="EC" id="3.2.1.23" evidence="6"/>
<evidence type="ECO:0000259" key="13">
    <source>
        <dbReference type="Pfam" id="PF02836"/>
    </source>
</evidence>
<dbReference type="InterPro" id="IPR006102">
    <property type="entry name" value="Ig-like_GH2"/>
</dbReference>
<dbReference type="Gene3D" id="2.60.40.10">
    <property type="entry name" value="Immunoglobulins"/>
    <property type="match status" value="2"/>
</dbReference>
<dbReference type="Pfam" id="PF16353">
    <property type="entry name" value="LacZ_4"/>
    <property type="match status" value="1"/>
</dbReference>
<dbReference type="Gene3D" id="3.20.20.80">
    <property type="entry name" value="Glycosidases"/>
    <property type="match status" value="1"/>
</dbReference>
<dbReference type="GO" id="GO:0006508">
    <property type="term" value="P:proteolysis"/>
    <property type="evidence" value="ECO:0007669"/>
    <property type="project" value="UniProtKB-KW"/>
</dbReference>
<evidence type="ECO:0000256" key="6">
    <source>
        <dbReference type="ARBA" id="ARBA00012756"/>
    </source>
</evidence>
<keyword evidence="17" id="KW-1185">Reference proteome</keyword>
<keyword evidence="11" id="KW-0326">Glycosidase</keyword>
<dbReference type="InterPro" id="IPR006103">
    <property type="entry name" value="Glyco_hydro_2_cat"/>
</dbReference>
<protein>
    <recommendedName>
        <fullName evidence="6">beta-galactosidase</fullName>
        <ecNumber evidence="6">3.2.1.23</ecNumber>
    </recommendedName>
</protein>